<comment type="caution">
    <text evidence="2">The sequence shown here is derived from an EMBL/GenBank/DDBJ whole genome shotgun (WGS) entry which is preliminary data.</text>
</comment>
<dbReference type="EMBL" id="WJEE01000037">
    <property type="protein sequence ID" value="MRI67657.1"/>
    <property type="molecule type" value="Genomic_DNA"/>
</dbReference>
<feature type="transmembrane region" description="Helical" evidence="1">
    <location>
        <begin position="41"/>
        <end position="59"/>
    </location>
</feature>
<accession>A0A6N7QZZ6</accession>
<gene>
    <name evidence="2" type="ORF">GH885_15155</name>
</gene>
<keyword evidence="1" id="KW-1133">Transmembrane helix</keyword>
<evidence type="ECO:0000313" key="3">
    <source>
        <dbReference type="Proteomes" id="UP000435187"/>
    </source>
</evidence>
<feature type="transmembrane region" description="Helical" evidence="1">
    <location>
        <begin position="7"/>
        <end position="29"/>
    </location>
</feature>
<proteinExistence type="predicted"/>
<dbReference type="RefSeq" id="WP_153836219.1">
    <property type="nucleotide sequence ID" value="NZ_JBHUMW010000035.1"/>
</dbReference>
<keyword evidence="3" id="KW-1185">Reference proteome</keyword>
<sequence>MKVIINIAILIIIEYFMIDWFIKGIYYFVFKSNQYLSFTSPMMHLSKYFIIGFTLIIFFRKYVTLTQVGKVFSLIVMVILFFSFISTTFWFNAAGEDRIVKHRFGWTNSISWEEVDYIATNIYHEQKVAIENESPFKHSKVKGEYMIHLNDGSHINVWSGISTAYDLHRYIVDQEIEVKYLTESENFDQNFAYYFDDQLEKAHFVFGVK</sequence>
<dbReference type="AlphaFoldDB" id="A0A6N7QZZ6"/>
<keyword evidence="1" id="KW-0472">Membrane</keyword>
<reference evidence="2 3" key="1">
    <citation type="submission" date="2019-10" db="EMBL/GenBank/DDBJ databases">
        <title>Gracilibacillus salitolerans sp. nov., a moderate halophile isolated from a saline soil in northwest China.</title>
        <authorList>
            <person name="Gan L."/>
        </authorList>
    </citation>
    <scope>NUCLEOTIDE SEQUENCE [LARGE SCALE GENOMIC DNA]</scope>
    <source>
        <strain evidence="2 3">TP2-8</strain>
    </source>
</reference>
<keyword evidence="1" id="KW-0812">Transmembrane</keyword>
<feature type="transmembrane region" description="Helical" evidence="1">
    <location>
        <begin position="71"/>
        <end position="91"/>
    </location>
</feature>
<dbReference type="Proteomes" id="UP000435187">
    <property type="component" value="Unassembled WGS sequence"/>
</dbReference>
<name>A0A6N7QZZ6_9BACI</name>
<organism evidence="2 3">
    <name type="scientific">Gracilibacillus thailandensis</name>
    <dbReference type="NCBI Taxonomy" id="563735"/>
    <lineage>
        <taxon>Bacteria</taxon>
        <taxon>Bacillati</taxon>
        <taxon>Bacillota</taxon>
        <taxon>Bacilli</taxon>
        <taxon>Bacillales</taxon>
        <taxon>Bacillaceae</taxon>
        <taxon>Gracilibacillus</taxon>
    </lineage>
</organism>
<protein>
    <submittedName>
        <fullName evidence="2">Uncharacterized protein</fullName>
    </submittedName>
</protein>
<evidence type="ECO:0000313" key="2">
    <source>
        <dbReference type="EMBL" id="MRI67657.1"/>
    </source>
</evidence>
<evidence type="ECO:0000256" key="1">
    <source>
        <dbReference type="SAM" id="Phobius"/>
    </source>
</evidence>